<keyword evidence="7" id="KW-0547">Nucleotide-binding</keyword>
<keyword evidence="9" id="KW-0648">Protein biosynthesis</keyword>
<dbReference type="PANTHER" id="PTHR43697:SF1">
    <property type="entry name" value="SERINE--TRNA LIGASE"/>
    <property type="match status" value="1"/>
</dbReference>
<comment type="similarity">
    <text evidence="3">Belongs to the class-II aminoacyl-tRNA synthetase family. Type-1 seryl-tRNA synthetase subfamily.</text>
</comment>
<evidence type="ECO:0000256" key="6">
    <source>
        <dbReference type="ARBA" id="ARBA00022598"/>
    </source>
</evidence>
<feature type="binding site" evidence="15">
    <location>
        <position position="261"/>
    </location>
    <ligand>
        <name>L-serine</name>
        <dbReference type="ChEBI" id="CHEBI:33384"/>
    </ligand>
</feature>
<dbReference type="SUPFAM" id="SSF46589">
    <property type="entry name" value="tRNA-binding arm"/>
    <property type="match status" value="1"/>
</dbReference>
<evidence type="ECO:0000256" key="13">
    <source>
        <dbReference type="ARBA" id="ARBA00048823"/>
    </source>
</evidence>
<dbReference type="CDD" id="cd00770">
    <property type="entry name" value="SerRS_core"/>
    <property type="match status" value="1"/>
</dbReference>
<evidence type="ECO:0000256" key="10">
    <source>
        <dbReference type="ARBA" id="ARBA00023146"/>
    </source>
</evidence>
<gene>
    <name evidence="19" type="ORF">PAT3040_03658</name>
</gene>
<dbReference type="PROSITE" id="PS50862">
    <property type="entry name" value="AA_TRNA_LIGASE_II"/>
    <property type="match status" value="1"/>
</dbReference>
<evidence type="ECO:0000256" key="15">
    <source>
        <dbReference type="PIRSR" id="PIRSR001529-1"/>
    </source>
</evidence>
<feature type="binding site" evidence="16">
    <location>
        <begin position="261"/>
        <end position="263"/>
    </location>
    <ligand>
        <name>ATP</name>
        <dbReference type="ChEBI" id="CHEBI:30616"/>
    </ligand>
</feature>
<sequence length="428" mass="48264">MLDMKWIREHAAEVQRTADLKGIKLSIAELLEADDARKKAQGETDGLRERRNKLSESIGGWMRGGNRDEAERGRAEVREINGRIGELERKLEEVLLAVENLAERVPNIVSPDTPIGQSDKDNVELKRVGEPPVFDFEWRDHMAIAELHGLVDVKRGVKTAGSRHYYLTGTGVLLHRAVQQMALDLLVERGFTPLDVPLMARAEAMKGTGFFPQGEDQTYRIAEEERYLVGTSEVPLVMFYAGEIVDVDQPIKLAAASMCFRSEVGSAGRDVHGLYRVHQFAKVEQVVICRADAEHSEAMLQEITGHAETVLRMLELPYRQMAVCTGDMSQKTYKQYDLETWMPSRGAYGETHSSSNLLDFQARRSNIRYRDEEGTLRYCHTLNNTAVASPRILIPLLENHQREDGSIHLPEALRPYMGGRAELGVPER</sequence>
<protein>
    <recommendedName>
        <fullName evidence="11 14">Serine--tRNA ligase</fullName>
        <ecNumber evidence="4 14">6.1.1.11</ecNumber>
    </recommendedName>
</protein>
<dbReference type="GO" id="GO:0140096">
    <property type="term" value="F:catalytic activity, acting on a protein"/>
    <property type="evidence" value="ECO:0007669"/>
    <property type="project" value="UniProtKB-ARBA"/>
</dbReference>
<dbReference type="InterPro" id="IPR002317">
    <property type="entry name" value="Ser-tRNA-ligase_type_1"/>
</dbReference>
<evidence type="ECO:0000256" key="5">
    <source>
        <dbReference type="ARBA" id="ARBA00022490"/>
    </source>
</evidence>
<evidence type="ECO:0000256" key="4">
    <source>
        <dbReference type="ARBA" id="ARBA00012840"/>
    </source>
</evidence>
<keyword evidence="17" id="KW-0175">Coiled coil</keyword>
<dbReference type="GO" id="GO:0005737">
    <property type="term" value="C:cytoplasm"/>
    <property type="evidence" value="ECO:0007669"/>
    <property type="project" value="UniProtKB-SubCell"/>
</dbReference>
<dbReference type="GO" id="GO:0006434">
    <property type="term" value="P:seryl-tRNA aminoacylation"/>
    <property type="evidence" value="ECO:0007669"/>
    <property type="project" value="UniProtKB-UniRule"/>
</dbReference>
<dbReference type="InterPro" id="IPR042103">
    <property type="entry name" value="SerRS_1_N_sf"/>
</dbReference>
<dbReference type="SUPFAM" id="SSF55681">
    <property type="entry name" value="Class II aaRS and biotin synthetases"/>
    <property type="match status" value="1"/>
</dbReference>
<dbReference type="InterPro" id="IPR006195">
    <property type="entry name" value="aa-tRNA-synth_II"/>
</dbReference>
<feature type="domain" description="Aminoacyl-transfer RNA synthetases class-II family profile" evidence="18">
    <location>
        <begin position="140"/>
        <end position="410"/>
    </location>
</feature>
<dbReference type="EC" id="6.1.1.11" evidence="4 14"/>
<dbReference type="Pfam" id="PF02403">
    <property type="entry name" value="Seryl_tRNA_N"/>
    <property type="match status" value="1"/>
</dbReference>
<feature type="binding site" evidence="15">
    <location>
        <position position="284"/>
    </location>
    <ligand>
        <name>L-serine</name>
        <dbReference type="ChEBI" id="CHEBI:33384"/>
    </ligand>
</feature>
<keyword evidence="5" id="KW-0963">Cytoplasm</keyword>
<dbReference type="InterPro" id="IPR033729">
    <property type="entry name" value="SerRS_core"/>
</dbReference>
<evidence type="ECO:0000313" key="19">
    <source>
        <dbReference type="EMBL" id="GBG09036.1"/>
    </source>
</evidence>
<proteinExistence type="inferred from homology"/>
<dbReference type="GO" id="GO:0016740">
    <property type="term" value="F:transferase activity"/>
    <property type="evidence" value="ECO:0007669"/>
    <property type="project" value="UniProtKB-ARBA"/>
</dbReference>
<dbReference type="GO" id="GO:0005524">
    <property type="term" value="F:ATP binding"/>
    <property type="evidence" value="ECO:0007669"/>
    <property type="project" value="UniProtKB-KW"/>
</dbReference>
<dbReference type="Gene3D" id="1.10.287.40">
    <property type="entry name" value="Serine-tRNA synthetase, tRNA binding domain"/>
    <property type="match status" value="1"/>
</dbReference>
<feature type="site" description="Important for serine binding" evidence="15">
    <location>
        <position position="385"/>
    </location>
</feature>
<keyword evidence="8 16" id="KW-0067">ATP-binding</keyword>
<evidence type="ECO:0000256" key="12">
    <source>
        <dbReference type="ARBA" id="ARBA00047929"/>
    </source>
</evidence>
<evidence type="ECO:0000313" key="20">
    <source>
        <dbReference type="Proteomes" id="UP000245202"/>
    </source>
</evidence>
<dbReference type="Pfam" id="PF00587">
    <property type="entry name" value="tRNA-synt_2b"/>
    <property type="match status" value="1"/>
</dbReference>
<dbReference type="InterPro" id="IPR045864">
    <property type="entry name" value="aa-tRNA-synth_II/BPL/LPL"/>
</dbReference>
<comment type="caution">
    <text evidence="19">The sequence shown here is derived from an EMBL/GenBank/DDBJ whole genome shotgun (WGS) entry which is preliminary data.</text>
</comment>
<evidence type="ECO:0000256" key="2">
    <source>
        <dbReference type="ARBA" id="ARBA00005045"/>
    </source>
</evidence>
<dbReference type="PANTHER" id="PTHR43697">
    <property type="entry name" value="SERYL-TRNA SYNTHETASE"/>
    <property type="match status" value="1"/>
</dbReference>
<keyword evidence="10" id="KW-0030">Aminoacyl-tRNA synthetase</keyword>
<evidence type="ECO:0000259" key="18">
    <source>
        <dbReference type="PROSITE" id="PS50862"/>
    </source>
</evidence>
<evidence type="ECO:0000256" key="7">
    <source>
        <dbReference type="ARBA" id="ARBA00022741"/>
    </source>
</evidence>
<dbReference type="EMBL" id="BDQX01000191">
    <property type="protein sequence ID" value="GBG09036.1"/>
    <property type="molecule type" value="Genomic_DNA"/>
</dbReference>
<evidence type="ECO:0000256" key="11">
    <source>
        <dbReference type="ARBA" id="ARBA00039158"/>
    </source>
</evidence>
<comment type="catalytic activity">
    <reaction evidence="13">
        <text>tRNA(Ser) + L-serine + ATP = L-seryl-tRNA(Ser) + AMP + diphosphate + H(+)</text>
        <dbReference type="Rhea" id="RHEA:12292"/>
        <dbReference type="Rhea" id="RHEA-COMP:9669"/>
        <dbReference type="Rhea" id="RHEA-COMP:9703"/>
        <dbReference type="ChEBI" id="CHEBI:15378"/>
        <dbReference type="ChEBI" id="CHEBI:30616"/>
        <dbReference type="ChEBI" id="CHEBI:33019"/>
        <dbReference type="ChEBI" id="CHEBI:33384"/>
        <dbReference type="ChEBI" id="CHEBI:78442"/>
        <dbReference type="ChEBI" id="CHEBI:78533"/>
        <dbReference type="ChEBI" id="CHEBI:456215"/>
        <dbReference type="EC" id="6.1.1.11"/>
    </reaction>
</comment>
<accession>A0A2R5EQQ1</accession>
<evidence type="ECO:0000256" key="16">
    <source>
        <dbReference type="PIRSR" id="PIRSR001529-2"/>
    </source>
</evidence>
<dbReference type="GO" id="GO:0004828">
    <property type="term" value="F:serine-tRNA ligase activity"/>
    <property type="evidence" value="ECO:0007669"/>
    <property type="project" value="UniProtKB-UniRule"/>
</dbReference>
<dbReference type="NCBIfam" id="TIGR00414">
    <property type="entry name" value="serS"/>
    <property type="match status" value="1"/>
</dbReference>
<dbReference type="Proteomes" id="UP000245202">
    <property type="component" value="Unassembled WGS sequence"/>
</dbReference>
<dbReference type="Gene3D" id="3.30.930.10">
    <property type="entry name" value="Bira Bifunctional Protein, Domain 2"/>
    <property type="match status" value="1"/>
</dbReference>
<dbReference type="PIRSF" id="PIRSF001529">
    <property type="entry name" value="Ser-tRNA-synth_IIa"/>
    <property type="match status" value="1"/>
</dbReference>
<feature type="binding site" evidence="16">
    <location>
        <begin position="277"/>
        <end position="280"/>
    </location>
    <ligand>
        <name>ATP</name>
        <dbReference type="ChEBI" id="CHEBI:30616"/>
    </ligand>
</feature>
<feature type="binding site" evidence="15">
    <location>
        <position position="231"/>
    </location>
    <ligand>
        <name>L-serine</name>
        <dbReference type="ChEBI" id="CHEBI:33384"/>
    </ligand>
</feature>
<dbReference type="InterPro" id="IPR010978">
    <property type="entry name" value="tRNA-bd_arm"/>
</dbReference>
<dbReference type="InterPro" id="IPR015866">
    <property type="entry name" value="Ser-tRNA-synth_1_N"/>
</dbReference>
<organism evidence="19 20">
    <name type="scientific">Paenibacillus agaridevorans</name>
    <dbReference type="NCBI Taxonomy" id="171404"/>
    <lineage>
        <taxon>Bacteria</taxon>
        <taxon>Bacillati</taxon>
        <taxon>Bacillota</taxon>
        <taxon>Bacilli</taxon>
        <taxon>Bacillales</taxon>
        <taxon>Paenibacillaceae</taxon>
        <taxon>Paenibacillus</taxon>
    </lineage>
</organism>
<reference evidence="19 20" key="1">
    <citation type="submission" date="2017-08" db="EMBL/GenBank/DDBJ databases">
        <title>Substantial Increase in Enzyme Production by Combined Drug-Resistance Mutations in Paenibacillus agaridevorans.</title>
        <authorList>
            <person name="Tanaka Y."/>
            <person name="Funane K."/>
            <person name="Hosaka T."/>
            <person name="Shiwa Y."/>
            <person name="Fujita N."/>
            <person name="Miyazaki T."/>
            <person name="Yoshikawa H."/>
            <person name="Murakami K."/>
            <person name="Kasahara K."/>
            <person name="Inaoka T."/>
            <person name="Hiraga Y."/>
            <person name="Ochi K."/>
        </authorList>
    </citation>
    <scope>NUCLEOTIDE SEQUENCE [LARGE SCALE GENOMIC DNA]</scope>
    <source>
        <strain evidence="19 20">T-3040</strain>
    </source>
</reference>
<evidence type="ECO:0000256" key="1">
    <source>
        <dbReference type="ARBA" id="ARBA00004496"/>
    </source>
</evidence>
<dbReference type="AlphaFoldDB" id="A0A2R5EQQ1"/>
<evidence type="ECO:0000256" key="14">
    <source>
        <dbReference type="NCBIfam" id="TIGR00414"/>
    </source>
</evidence>
<evidence type="ECO:0000256" key="9">
    <source>
        <dbReference type="ARBA" id="ARBA00022917"/>
    </source>
</evidence>
<evidence type="ECO:0000256" key="3">
    <source>
        <dbReference type="ARBA" id="ARBA00010728"/>
    </source>
</evidence>
<feature type="coiled-coil region" evidence="17">
    <location>
        <begin position="70"/>
        <end position="104"/>
    </location>
</feature>
<comment type="subcellular location">
    <subcellularLocation>
        <location evidence="1">Cytoplasm</location>
    </subcellularLocation>
</comment>
<keyword evidence="20" id="KW-1185">Reference proteome</keyword>
<keyword evidence="6 19" id="KW-0436">Ligase</keyword>
<dbReference type="InterPro" id="IPR002314">
    <property type="entry name" value="aa-tRNA-synt_IIb"/>
</dbReference>
<evidence type="ECO:0000256" key="8">
    <source>
        <dbReference type="ARBA" id="ARBA00022840"/>
    </source>
</evidence>
<dbReference type="PRINTS" id="PR00981">
    <property type="entry name" value="TRNASYNTHSER"/>
</dbReference>
<dbReference type="RefSeq" id="WP_108993861.1">
    <property type="nucleotide sequence ID" value="NZ_BDQX01000191.1"/>
</dbReference>
<feature type="binding site" evidence="16">
    <location>
        <begin position="350"/>
        <end position="353"/>
    </location>
    <ligand>
        <name>ATP</name>
        <dbReference type="ChEBI" id="CHEBI:30616"/>
    </ligand>
</feature>
<evidence type="ECO:0000256" key="17">
    <source>
        <dbReference type="SAM" id="Coils"/>
    </source>
</evidence>
<name>A0A2R5EQQ1_9BACL</name>
<comment type="pathway">
    <text evidence="2">Aminoacyl-tRNA biosynthesis; selenocysteinyl-tRNA(Sec) biosynthesis; L-seryl-tRNA(Sec) from L-serine and tRNA(Sec): step 1/1.</text>
</comment>
<feature type="binding site" evidence="15">
    <location>
        <position position="383"/>
    </location>
    <ligand>
        <name>L-serine</name>
        <dbReference type="ChEBI" id="CHEBI:33384"/>
    </ligand>
</feature>
<comment type="catalytic activity">
    <reaction evidence="12">
        <text>tRNA(Sec) + L-serine + ATP = L-seryl-tRNA(Sec) + AMP + diphosphate + H(+)</text>
        <dbReference type="Rhea" id="RHEA:42580"/>
        <dbReference type="Rhea" id="RHEA-COMP:9742"/>
        <dbReference type="Rhea" id="RHEA-COMP:10128"/>
        <dbReference type="ChEBI" id="CHEBI:15378"/>
        <dbReference type="ChEBI" id="CHEBI:30616"/>
        <dbReference type="ChEBI" id="CHEBI:33019"/>
        <dbReference type="ChEBI" id="CHEBI:33384"/>
        <dbReference type="ChEBI" id="CHEBI:78442"/>
        <dbReference type="ChEBI" id="CHEBI:78533"/>
        <dbReference type="ChEBI" id="CHEBI:456215"/>
        <dbReference type="EC" id="6.1.1.11"/>
    </reaction>
</comment>